<feature type="transmembrane region" description="Helical" evidence="1">
    <location>
        <begin position="16"/>
        <end position="37"/>
    </location>
</feature>
<dbReference type="Proteomes" id="UP000094849">
    <property type="component" value="Unassembled WGS sequence"/>
</dbReference>
<name>A0A1E2USJ0_9GAMM</name>
<evidence type="ECO:0000313" key="2">
    <source>
        <dbReference type="EMBL" id="ODB97748.1"/>
    </source>
</evidence>
<dbReference type="EMBL" id="LVJZ01000003">
    <property type="protein sequence ID" value="ODB97748.1"/>
    <property type="molecule type" value="Genomic_DNA"/>
</dbReference>
<evidence type="ECO:0000256" key="1">
    <source>
        <dbReference type="SAM" id="Phobius"/>
    </source>
</evidence>
<reference evidence="2 3" key="1">
    <citation type="submission" date="2016-03" db="EMBL/GenBank/DDBJ databases">
        <title>Chemosynthetic sulphur-oxidizing symbionts of marine invertebrate animals are capable of nitrogen fixation.</title>
        <authorList>
            <person name="Petersen J.M."/>
            <person name="Kemper A."/>
            <person name="Gruber-Vodicka H."/>
            <person name="Cardini U."/>
            <person name="Geest Mvander."/>
            <person name="Kleiner M."/>
            <person name="Bulgheresi S."/>
            <person name="Fussmann M."/>
            <person name="Herbold C."/>
            <person name="Seah B.K.B."/>
            <person name="Antony C.Paul."/>
            <person name="Liu D."/>
            <person name="Belitz A."/>
            <person name="Weber M."/>
        </authorList>
    </citation>
    <scope>NUCLEOTIDE SEQUENCE [LARGE SCALE GENOMIC DNA]</scope>
    <source>
        <strain evidence="2">G_D</strain>
    </source>
</reference>
<keyword evidence="3" id="KW-1185">Reference proteome</keyword>
<gene>
    <name evidence="2" type="ORF">A3196_13845</name>
</gene>
<evidence type="ECO:0000313" key="3">
    <source>
        <dbReference type="Proteomes" id="UP000094849"/>
    </source>
</evidence>
<feature type="transmembrane region" description="Helical" evidence="1">
    <location>
        <begin position="113"/>
        <end position="133"/>
    </location>
</feature>
<proteinExistence type="predicted"/>
<keyword evidence="1" id="KW-0812">Transmembrane</keyword>
<sequence length="141" mass="15361">MVVRAEKMISKLNSKAIVYGVITYPIVYVAYVAFLNVLLPDDPGPYIDWIYALFNIVSWIGLLLPGYFAGRIAQEKGILHGFVVGILAGAGSSAFFAFVLSEQWLGESAVLNIVYYMTFITFTASVGGGLGQLHAKYRLAA</sequence>
<keyword evidence="1" id="KW-0472">Membrane</keyword>
<comment type="caution">
    <text evidence="2">The sequence shown here is derived from an EMBL/GenBank/DDBJ whole genome shotgun (WGS) entry which is preliminary data.</text>
</comment>
<accession>A0A1E2USJ0</accession>
<protein>
    <submittedName>
        <fullName evidence="2">Uncharacterized protein</fullName>
    </submittedName>
</protein>
<organism evidence="2 3">
    <name type="scientific">Candidatus Thiodiazotropha endoloripes</name>
    <dbReference type="NCBI Taxonomy" id="1818881"/>
    <lineage>
        <taxon>Bacteria</taxon>
        <taxon>Pseudomonadati</taxon>
        <taxon>Pseudomonadota</taxon>
        <taxon>Gammaproteobacteria</taxon>
        <taxon>Chromatiales</taxon>
        <taxon>Sedimenticolaceae</taxon>
        <taxon>Candidatus Thiodiazotropha</taxon>
    </lineage>
</organism>
<dbReference type="AlphaFoldDB" id="A0A1E2USJ0"/>
<keyword evidence="1" id="KW-1133">Transmembrane helix</keyword>
<feature type="transmembrane region" description="Helical" evidence="1">
    <location>
        <begin position="49"/>
        <end position="69"/>
    </location>
</feature>
<feature type="transmembrane region" description="Helical" evidence="1">
    <location>
        <begin position="81"/>
        <end position="101"/>
    </location>
</feature>